<dbReference type="InterPro" id="IPR016024">
    <property type="entry name" value="ARM-type_fold"/>
</dbReference>
<dbReference type="OMA" id="RAYTIHI"/>
<feature type="region of interest" description="Disordered" evidence="2">
    <location>
        <begin position="209"/>
        <end position="244"/>
    </location>
</feature>
<dbReference type="RefSeq" id="XP_040633509.1">
    <property type="nucleotide sequence ID" value="XM_040769602.1"/>
</dbReference>
<feature type="compositionally biased region" description="Acidic residues" evidence="2">
    <location>
        <begin position="744"/>
        <end position="762"/>
    </location>
</feature>
<evidence type="ECO:0000313" key="4">
    <source>
        <dbReference type="EMBL" id="EJU06615.1"/>
    </source>
</evidence>
<feature type="domain" description="RNA polymerase II assembly factor Rtp1 C-terminal" evidence="3">
    <location>
        <begin position="844"/>
        <end position="980"/>
    </location>
</feature>
<evidence type="ECO:0000256" key="2">
    <source>
        <dbReference type="SAM" id="MobiDB-lite"/>
    </source>
</evidence>
<dbReference type="GeneID" id="63684664"/>
<dbReference type="OrthoDB" id="39591at2759"/>
<feature type="region of interest" description="Disordered" evidence="2">
    <location>
        <begin position="729"/>
        <end position="764"/>
    </location>
</feature>
<dbReference type="PANTHER" id="PTHR20959">
    <property type="entry name" value="TRANSPORT AND GOLGI ORGANIZATION PROTEIN 6 FAMILY MEMBER"/>
    <property type="match status" value="1"/>
</dbReference>
<dbReference type="SUPFAM" id="SSF48371">
    <property type="entry name" value="ARM repeat"/>
    <property type="match status" value="1"/>
</dbReference>
<dbReference type="Gene3D" id="1.25.10.10">
    <property type="entry name" value="Leucine-rich Repeat Variant"/>
    <property type="match status" value="1"/>
</dbReference>
<sequence>MRRPRAAAQPKGQEESTSLFPSLLRAASILASLAPLPGATAAHVSTDQLRKSLGTFEKELGGWATVFSGEELGEDDLPSAFTGLSVGDGKRKGKKKKHVEEDSVVAKEEASDPAEWTALYREVIMRGLWVIEQLQAGLVLDQTRAAVEGKEDKEKKDVKGKGREVEPQKPLVLGTKDMQHIRTLLTLIFQHLTKLLSDRLALAAPDTTSITRTSTTPTSVSTVATPSPASPVTPSQASSPNTNGLRFYPPPAPVLRLLHRLFSLIYTELPQPPPKPLSWDAQILARTALPLPAPTYRPQHTHISNIIFNRNSGALLAACVVLGWAPQEAGIFPGEGKQGEEEQEVLREWTRRLLYTIPTSQGLVILGLLHSASPLPNQLLPSYALLQLKDFLCALILRPDGPRALMDVVLGEKGPQTIDSSTATKLDHVSLTLSAVPRQFTPRSYYCILLPRLMLLIRPPPGCELPAPVPTSHVRAAAGTIARMIRQQRGICMTLLARNVLAPFFPPTHAYSKDWPAHLPRPQALHALQALSILLANVDPSPVLWSVLLGEILPPLWGLYEFLSTQPTADPVLRELAQGLIEGWARLVGDDVAVSGWIGIVQCWKGWGYGEGGKWEWALGPEGPFVRALEGKEEDVNVLQVHPDPLTVVAVLKKVARKEVNAELFVKMLDLYGEEHGKNGDTADSMLYLQYVLAMADSLGHMILSKPEHVLSFILHALESTVKPVIESKETLGSGSSPWKVVGDSDDEDAGQDEGDGEDDGGDTMARTAVTLLLAVLEAKESFPPFALPMLNSIYQHLDTLSSHPTLSQSAREARLVLAARRAGAMRPQAKEEDEVREKALEKYQEALRLVQDQLLPVRAHGLTLLRQLVTPTQPTAPEELALDPALIPGILDVFLLSVQDEDSYVYLNAVHGLSAMLQGPAEGKYEMGRLVLRRLVELYVLGLGLGLGLESGRMSMSTAEVDKRLRIGEAISQGVAALGPGVGKYVELIEPSMLLVTRTPAYPTVLRGSSLSILSQCVTSAPLSLLPFYPDLLSCLLDLLSLETVAQGSKAAKDGEAQALKRQREDGKLPDPSDLDPAAQDPKLPAFRRSAAYLLVTLLRQAAEGGFVDNVLDMEGRKRVVGVLRWVGDVDVDIQMRGKAKEGLGIMDGVVRSKLGLAG</sequence>
<feature type="region of interest" description="Disordered" evidence="2">
    <location>
        <begin position="1054"/>
        <end position="1082"/>
    </location>
</feature>
<evidence type="ECO:0000256" key="1">
    <source>
        <dbReference type="ARBA" id="ARBA00005724"/>
    </source>
</evidence>
<feature type="compositionally biased region" description="Basic and acidic residues" evidence="2">
    <location>
        <begin position="1063"/>
        <end position="1072"/>
    </location>
</feature>
<proteinExistence type="inferred from homology"/>
<feature type="compositionally biased region" description="Low complexity" evidence="2">
    <location>
        <begin position="209"/>
        <end position="240"/>
    </location>
</feature>
<reference evidence="4 5" key="1">
    <citation type="journal article" date="2012" name="Science">
        <title>The Paleozoic origin of enzymatic lignin decomposition reconstructed from 31 fungal genomes.</title>
        <authorList>
            <person name="Floudas D."/>
            <person name="Binder M."/>
            <person name="Riley R."/>
            <person name="Barry K."/>
            <person name="Blanchette R.A."/>
            <person name="Henrissat B."/>
            <person name="Martinez A.T."/>
            <person name="Otillar R."/>
            <person name="Spatafora J.W."/>
            <person name="Yadav J.S."/>
            <person name="Aerts A."/>
            <person name="Benoit I."/>
            <person name="Boyd A."/>
            <person name="Carlson A."/>
            <person name="Copeland A."/>
            <person name="Coutinho P.M."/>
            <person name="de Vries R.P."/>
            <person name="Ferreira P."/>
            <person name="Findley K."/>
            <person name="Foster B."/>
            <person name="Gaskell J."/>
            <person name="Glotzer D."/>
            <person name="Gorecki P."/>
            <person name="Heitman J."/>
            <person name="Hesse C."/>
            <person name="Hori C."/>
            <person name="Igarashi K."/>
            <person name="Jurgens J.A."/>
            <person name="Kallen N."/>
            <person name="Kersten P."/>
            <person name="Kohler A."/>
            <person name="Kuees U."/>
            <person name="Kumar T.K.A."/>
            <person name="Kuo A."/>
            <person name="LaButti K."/>
            <person name="Larrondo L.F."/>
            <person name="Lindquist E."/>
            <person name="Ling A."/>
            <person name="Lombard V."/>
            <person name="Lucas S."/>
            <person name="Lundell T."/>
            <person name="Martin R."/>
            <person name="McLaughlin D.J."/>
            <person name="Morgenstern I."/>
            <person name="Morin E."/>
            <person name="Murat C."/>
            <person name="Nagy L.G."/>
            <person name="Nolan M."/>
            <person name="Ohm R.A."/>
            <person name="Patyshakuliyeva A."/>
            <person name="Rokas A."/>
            <person name="Ruiz-Duenas F.J."/>
            <person name="Sabat G."/>
            <person name="Salamov A."/>
            <person name="Samejima M."/>
            <person name="Schmutz J."/>
            <person name="Slot J.C."/>
            <person name="St John F."/>
            <person name="Stenlid J."/>
            <person name="Sun H."/>
            <person name="Sun S."/>
            <person name="Syed K."/>
            <person name="Tsang A."/>
            <person name="Wiebenga A."/>
            <person name="Young D."/>
            <person name="Pisabarro A."/>
            <person name="Eastwood D.C."/>
            <person name="Martin F."/>
            <person name="Cullen D."/>
            <person name="Grigoriev I.V."/>
            <person name="Hibbett D.S."/>
        </authorList>
    </citation>
    <scope>NUCLEOTIDE SEQUENCE [LARGE SCALE GENOMIC DNA]</scope>
    <source>
        <strain evidence="4 5">DJM-731 SS1</strain>
    </source>
</reference>
<evidence type="ECO:0000259" key="3">
    <source>
        <dbReference type="Pfam" id="PF10363"/>
    </source>
</evidence>
<dbReference type="InterPro" id="IPR019451">
    <property type="entry name" value="Rtp1_C1"/>
</dbReference>
<organism evidence="4 5">
    <name type="scientific">Dacryopinax primogenitus (strain DJM 731)</name>
    <name type="common">Brown rot fungus</name>
    <dbReference type="NCBI Taxonomy" id="1858805"/>
    <lineage>
        <taxon>Eukaryota</taxon>
        <taxon>Fungi</taxon>
        <taxon>Dikarya</taxon>
        <taxon>Basidiomycota</taxon>
        <taxon>Agaricomycotina</taxon>
        <taxon>Dacrymycetes</taxon>
        <taxon>Dacrymycetales</taxon>
        <taxon>Dacrymycetaceae</taxon>
        <taxon>Dacryopinax</taxon>
    </lineage>
</organism>
<dbReference type="PANTHER" id="PTHR20959:SF1">
    <property type="entry name" value="TRANSPORT AND GOLGI ORGANIZATION PROTEIN 6 HOMOLOG"/>
    <property type="match status" value="1"/>
</dbReference>
<gene>
    <name evidence="4" type="ORF">DACRYDRAFT_113279</name>
</gene>
<dbReference type="Proteomes" id="UP000030653">
    <property type="component" value="Unassembled WGS sequence"/>
</dbReference>
<keyword evidence="5" id="KW-1185">Reference proteome</keyword>
<dbReference type="Pfam" id="PF10363">
    <property type="entry name" value="RTP1_C1"/>
    <property type="match status" value="1"/>
</dbReference>
<name>M5GD57_DACPD</name>
<dbReference type="AlphaFoldDB" id="M5GD57"/>
<evidence type="ECO:0000313" key="5">
    <source>
        <dbReference type="Proteomes" id="UP000030653"/>
    </source>
</evidence>
<protein>
    <recommendedName>
        <fullName evidence="3">RNA polymerase II assembly factor Rtp1 C-terminal domain-containing protein</fullName>
    </recommendedName>
</protein>
<dbReference type="EMBL" id="JH795855">
    <property type="protein sequence ID" value="EJU06615.1"/>
    <property type="molecule type" value="Genomic_DNA"/>
</dbReference>
<dbReference type="InterPro" id="IPR011989">
    <property type="entry name" value="ARM-like"/>
</dbReference>
<accession>M5GD57</accession>
<dbReference type="GO" id="GO:0009306">
    <property type="term" value="P:protein secretion"/>
    <property type="evidence" value="ECO:0007669"/>
    <property type="project" value="TreeGrafter"/>
</dbReference>
<dbReference type="HOGENOM" id="CLU_005991_0_0_1"/>
<dbReference type="InterPro" id="IPR039600">
    <property type="entry name" value="TANGO6/Rtp1"/>
</dbReference>
<comment type="similarity">
    <text evidence="1">Belongs to the Tango6 family.</text>
</comment>